<protein>
    <submittedName>
        <fullName evidence="1">Uncharacterized protein</fullName>
    </submittedName>
</protein>
<name>A2SMK2_METPP</name>
<sequence length="96" mass="10859">MLSTLLSAAVPAEDAELLQRLTEELDRFKGDGTDTVFRFAVANQAGELYRMVLVFGFYKRTRALELMQELGYHDGGPRPDRQLDAVFLLTQQAHVE</sequence>
<dbReference type="KEGG" id="mpt:Mpe_B0010"/>
<evidence type="ECO:0000313" key="2">
    <source>
        <dbReference type="Proteomes" id="UP000000366"/>
    </source>
</evidence>
<keyword evidence="1" id="KW-0614">Plasmid</keyword>
<proteinExistence type="predicted"/>
<dbReference type="HOGENOM" id="CLU_2356530_0_0_4"/>
<organism evidence="1 2">
    <name type="scientific">Methylibium petroleiphilum (strain ATCC BAA-1232 / LMG 22953 / PM1)</name>
    <dbReference type="NCBI Taxonomy" id="420662"/>
    <lineage>
        <taxon>Bacteria</taxon>
        <taxon>Pseudomonadati</taxon>
        <taxon>Pseudomonadota</taxon>
        <taxon>Betaproteobacteria</taxon>
        <taxon>Burkholderiales</taxon>
        <taxon>Sphaerotilaceae</taxon>
        <taxon>Methylibium</taxon>
    </lineage>
</organism>
<keyword evidence="2" id="KW-1185">Reference proteome</keyword>
<gene>
    <name evidence="1" type="ordered locus">Mpe_B0010</name>
</gene>
<dbReference type="EMBL" id="CP000556">
    <property type="protein sequence ID" value="ABM96791.1"/>
    <property type="molecule type" value="Genomic_DNA"/>
</dbReference>
<dbReference type="Proteomes" id="UP000000366">
    <property type="component" value="Plasmid RPME01"/>
</dbReference>
<accession>A2SMK2</accession>
<dbReference type="AlphaFoldDB" id="A2SMK2"/>
<reference evidence="1 2" key="1">
    <citation type="journal article" date="2007" name="J. Bacteriol.">
        <title>Whole-genome analysis of the methyl tert-butyl ether-degrading beta-proteobacterium Methylibium petroleiphilum PM1.</title>
        <authorList>
            <person name="Kane S.R."/>
            <person name="Chakicherla A.Y."/>
            <person name="Chain P.S.G."/>
            <person name="Schmidt R."/>
            <person name="Shin M.W."/>
            <person name="Legler T.C."/>
            <person name="Scow K.M."/>
            <person name="Larimer F.W."/>
            <person name="Lucas S.M."/>
            <person name="Richardson P.M."/>
            <person name="Hristova K.R."/>
        </authorList>
    </citation>
    <scope>NUCLEOTIDE SEQUENCE [LARGE SCALE GENOMIC DNA]</scope>
    <source>
        <strain evidence="2">ATCC BAA-1232 / LMG 22953 / PM1</strain>
        <plasmid evidence="1 2">RPME01</plasmid>
    </source>
</reference>
<geneLocation type="plasmid" evidence="1 2">
    <name>RPME01</name>
</geneLocation>
<evidence type="ECO:0000313" key="1">
    <source>
        <dbReference type="EMBL" id="ABM96791.1"/>
    </source>
</evidence>